<organism evidence="2">
    <name type="scientific">Aegilops tauschii</name>
    <name type="common">Tausch's goatgrass</name>
    <name type="synonym">Aegilops squarrosa</name>
    <dbReference type="NCBI Taxonomy" id="37682"/>
    <lineage>
        <taxon>Eukaryota</taxon>
        <taxon>Viridiplantae</taxon>
        <taxon>Streptophyta</taxon>
        <taxon>Embryophyta</taxon>
        <taxon>Tracheophyta</taxon>
        <taxon>Spermatophyta</taxon>
        <taxon>Magnoliopsida</taxon>
        <taxon>Liliopsida</taxon>
        <taxon>Poales</taxon>
        <taxon>Poaceae</taxon>
        <taxon>BOP clade</taxon>
        <taxon>Pooideae</taxon>
        <taxon>Triticodae</taxon>
        <taxon>Triticeae</taxon>
        <taxon>Triticinae</taxon>
        <taxon>Aegilops</taxon>
    </lineage>
</organism>
<evidence type="ECO:0000313" key="2">
    <source>
        <dbReference type="EnsemblPlants" id="EMT17163"/>
    </source>
</evidence>
<dbReference type="InterPro" id="IPR017451">
    <property type="entry name" value="F-box-assoc_interact_dom"/>
</dbReference>
<dbReference type="PANTHER" id="PTHR31672:SF13">
    <property type="entry name" value="F-BOX PROTEIN CPR30-LIKE"/>
    <property type="match status" value="1"/>
</dbReference>
<dbReference type="InterPro" id="IPR050796">
    <property type="entry name" value="SCF_F-box_component"/>
</dbReference>
<dbReference type="InterPro" id="IPR013187">
    <property type="entry name" value="F-box-assoc_dom_typ3"/>
</dbReference>
<dbReference type="AlphaFoldDB" id="N1QYI0"/>
<dbReference type="PANTHER" id="PTHR31672">
    <property type="entry name" value="BNACNNG10540D PROTEIN"/>
    <property type="match status" value="1"/>
</dbReference>
<proteinExistence type="predicted"/>
<dbReference type="Pfam" id="PF08268">
    <property type="entry name" value="FBA_3"/>
    <property type="match status" value="1"/>
</dbReference>
<protein>
    <recommendedName>
        <fullName evidence="1">F-box associated beta-propeller type 3 domain-containing protein</fullName>
    </recommendedName>
</protein>
<name>N1QYI0_AEGTA</name>
<reference evidence="2" key="1">
    <citation type="submission" date="2015-06" db="UniProtKB">
        <authorList>
            <consortium name="EnsemblPlants"/>
        </authorList>
    </citation>
    <scope>IDENTIFICATION</scope>
</reference>
<sequence>MDDGEAPTPEAMDREMPYMPHAIVSVQLRVQGVAVHHLEVGLYRLEANRQGATVPLVYATDLSSDAFMHVLAHCDGLVLLHAKSVVHLLNPATRRTLTLPRSHGAEPPRRGPLGTEMSRQAFGLGNDPRSGAYKVACLSYSYSYRSLGKLGMTTDYHSIKMEVFTIRTDRHWRETPMQPPYHTVAQRTATFFKGSLIWTVFGDTPKVSSVSAWKTKLSRSCVHLLAT</sequence>
<feature type="domain" description="F-box associated beta-propeller type 3" evidence="1">
    <location>
        <begin position="58"/>
        <end position="197"/>
    </location>
</feature>
<dbReference type="EnsemblPlants" id="EMT17163">
    <property type="protein sequence ID" value="EMT17163"/>
    <property type="gene ID" value="F775_22743"/>
</dbReference>
<accession>N1QYI0</accession>
<dbReference type="NCBIfam" id="TIGR01640">
    <property type="entry name" value="F_box_assoc_1"/>
    <property type="match status" value="1"/>
</dbReference>
<evidence type="ECO:0000259" key="1">
    <source>
        <dbReference type="Pfam" id="PF08268"/>
    </source>
</evidence>